<gene>
    <name evidence="1" type="ORF">GCM10025875_35110</name>
    <name evidence="2" type="ORF">GCM10025875_36200</name>
</gene>
<sequence>MSKRATVRASSWSTFCLACGTKYGDDCSSEVEANAIAAEYPYCSGCEEAWLQQQREQREAFR</sequence>
<keyword evidence="3" id="KW-1185">Reference proteome</keyword>
<reference evidence="2" key="1">
    <citation type="journal article" date="2014" name="Int. J. Syst. Evol. Microbiol.">
        <title>Complete genome sequence of Corynebacterium casei LMG S-19264T (=DSM 44701T), isolated from a smear-ripened cheese.</title>
        <authorList>
            <consortium name="US DOE Joint Genome Institute (JGI-PGF)"/>
            <person name="Walter F."/>
            <person name="Albersmeier A."/>
            <person name="Kalinowski J."/>
            <person name="Ruckert C."/>
        </authorList>
    </citation>
    <scope>NUCLEOTIDE SEQUENCE</scope>
    <source>
        <strain evidence="2">NBRC 112290</strain>
    </source>
</reference>
<comment type="caution">
    <text evidence="2">The sequence shown here is derived from an EMBL/GenBank/DDBJ whole genome shotgun (WGS) entry which is preliminary data.</text>
</comment>
<proteinExistence type="predicted"/>
<dbReference type="EMBL" id="BSUM01000001">
    <property type="protein sequence ID" value="GMA33519.1"/>
    <property type="molecule type" value="Genomic_DNA"/>
</dbReference>
<reference evidence="2" key="2">
    <citation type="submission" date="2023-02" db="EMBL/GenBank/DDBJ databases">
        <authorList>
            <person name="Sun Q."/>
            <person name="Mori K."/>
        </authorList>
    </citation>
    <scope>NUCLEOTIDE SEQUENCE</scope>
    <source>
        <strain evidence="2">NBRC 112290</strain>
    </source>
</reference>
<accession>A0AA37XH82</accession>
<protein>
    <submittedName>
        <fullName evidence="2">Uncharacterized protein</fullName>
    </submittedName>
</protein>
<dbReference type="Proteomes" id="UP001157161">
    <property type="component" value="Unassembled WGS sequence"/>
</dbReference>
<dbReference type="AlphaFoldDB" id="A0AA37XH82"/>
<dbReference type="EMBL" id="BSUM01000002">
    <property type="protein sequence ID" value="GMA33628.1"/>
    <property type="molecule type" value="Genomic_DNA"/>
</dbReference>
<evidence type="ECO:0000313" key="2">
    <source>
        <dbReference type="EMBL" id="GMA33628.1"/>
    </source>
</evidence>
<name>A0AA37XH82_9MICO</name>
<dbReference type="RefSeq" id="WP_284252380.1">
    <property type="nucleotide sequence ID" value="NZ_BSUM01000001.1"/>
</dbReference>
<evidence type="ECO:0000313" key="3">
    <source>
        <dbReference type="Proteomes" id="UP001157161"/>
    </source>
</evidence>
<evidence type="ECO:0000313" key="1">
    <source>
        <dbReference type="EMBL" id="GMA33519.1"/>
    </source>
</evidence>
<organism evidence="2 3">
    <name type="scientific">Litorihabitans aurantiacus</name>
    <dbReference type="NCBI Taxonomy" id="1930061"/>
    <lineage>
        <taxon>Bacteria</taxon>
        <taxon>Bacillati</taxon>
        <taxon>Actinomycetota</taxon>
        <taxon>Actinomycetes</taxon>
        <taxon>Micrococcales</taxon>
        <taxon>Beutenbergiaceae</taxon>
        <taxon>Litorihabitans</taxon>
    </lineage>
</organism>